<dbReference type="Pfam" id="PF03932">
    <property type="entry name" value="CutC"/>
    <property type="match status" value="1"/>
</dbReference>
<reference evidence="3 4" key="1">
    <citation type="submission" date="2019-03" db="EMBL/GenBank/DDBJ databases">
        <authorList>
            <person name="Kim M.K.M."/>
        </authorList>
    </citation>
    <scope>NUCLEOTIDE SEQUENCE [LARGE SCALE GENOMIC DNA]</scope>
    <source>
        <strain evidence="3 4">18JY21-1</strain>
    </source>
</reference>
<keyword evidence="2" id="KW-0963">Cytoplasm</keyword>
<name>A0A4R4E1W4_9BACL</name>
<organism evidence="3 4">
    <name type="scientific">Paenibacillus albiflavus</name>
    <dbReference type="NCBI Taxonomy" id="2545760"/>
    <lineage>
        <taxon>Bacteria</taxon>
        <taxon>Bacillati</taxon>
        <taxon>Bacillota</taxon>
        <taxon>Bacilli</taxon>
        <taxon>Bacillales</taxon>
        <taxon>Paenibacillaceae</taxon>
        <taxon>Paenibacillus</taxon>
    </lineage>
</organism>
<dbReference type="OrthoDB" id="9815677at2"/>
<comment type="subcellular location">
    <subcellularLocation>
        <location evidence="2">Cytoplasm</location>
    </subcellularLocation>
</comment>
<keyword evidence="4" id="KW-1185">Reference proteome</keyword>
<dbReference type="AlphaFoldDB" id="A0A4R4E1W4"/>
<dbReference type="PANTHER" id="PTHR12598">
    <property type="entry name" value="COPPER HOMEOSTASIS PROTEIN CUTC"/>
    <property type="match status" value="1"/>
</dbReference>
<evidence type="ECO:0000313" key="4">
    <source>
        <dbReference type="Proteomes" id="UP000295418"/>
    </source>
</evidence>
<dbReference type="Proteomes" id="UP000295418">
    <property type="component" value="Unassembled WGS sequence"/>
</dbReference>
<proteinExistence type="inferred from homology"/>
<evidence type="ECO:0000256" key="2">
    <source>
        <dbReference type="HAMAP-Rule" id="MF_00795"/>
    </source>
</evidence>
<accession>A0A4R4E1W4</accession>
<gene>
    <name evidence="2" type="primary">cutC</name>
    <name evidence="3" type="ORF">E0485_21205</name>
</gene>
<dbReference type="PANTHER" id="PTHR12598:SF0">
    <property type="entry name" value="COPPER HOMEOSTASIS PROTEIN CUTC HOMOLOG"/>
    <property type="match status" value="1"/>
</dbReference>
<sequence length="237" mass="25747">MLLEVIAITTEDALIASAHGANRIELITGFMEGGLTPSIGLIEQVAQQVSIPVQVMVRPHSRSFVYSKSDVATMVQDIKAIRQYGRNGIGIVVGVLTEAGLIDTYTLEHILDASQDLDVTFHRAFDEIADQEQAYEQLSNYSQIKRVLTSGGKPSVLQATDRIKRLVEMSKTSHVAILAGGGLHTNALAEFIEETGVKEIHLGTAVRGPMGANDLVESDKMHTVRAILDQMIGKKIK</sequence>
<comment type="caution">
    <text evidence="2">Once thought to be involved in copper homeostasis, experiments in E.coli have shown this is not the case.</text>
</comment>
<dbReference type="GO" id="GO:0005507">
    <property type="term" value="F:copper ion binding"/>
    <property type="evidence" value="ECO:0007669"/>
    <property type="project" value="TreeGrafter"/>
</dbReference>
<dbReference type="RefSeq" id="WP_132420074.1">
    <property type="nucleotide sequence ID" value="NZ_SKFG01000032.1"/>
</dbReference>
<dbReference type="InterPro" id="IPR005627">
    <property type="entry name" value="CutC-like"/>
</dbReference>
<dbReference type="GO" id="GO:0005737">
    <property type="term" value="C:cytoplasm"/>
    <property type="evidence" value="ECO:0007669"/>
    <property type="project" value="UniProtKB-SubCell"/>
</dbReference>
<comment type="caution">
    <text evidence="3">The sequence shown here is derived from an EMBL/GenBank/DDBJ whole genome shotgun (WGS) entry which is preliminary data.</text>
</comment>
<dbReference type="Gene3D" id="3.20.20.380">
    <property type="entry name" value="Copper homeostasis (CutC) domain"/>
    <property type="match status" value="1"/>
</dbReference>
<evidence type="ECO:0000256" key="1">
    <source>
        <dbReference type="ARBA" id="ARBA00007768"/>
    </source>
</evidence>
<dbReference type="EMBL" id="SKFG01000032">
    <property type="protein sequence ID" value="TCZ73426.1"/>
    <property type="molecule type" value="Genomic_DNA"/>
</dbReference>
<protein>
    <recommendedName>
        <fullName evidence="2">PF03932 family protein CutC</fullName>
    </recommendedName>
</protein>
<dbReference type="HAMAP" id="MF_00795">
    <property type="entry name" value="CutC"/>
    <property type="match status" value="1"/>
</dbReference>
<dbReference type="SUPFAM" id="SSF110395">
    <property type="entry name" value="CutC-like"/>
    <property type="match status" value="1"/>
</dbReference>
<dbReference type="InterPro" id="IPR036822">
    <property type="entry name" value="CutC-like_dom_sf"/>
</dbReference>
<evidence type="ECO:0000313" key="3">
    <source>
        <dbReference type="EMBL" id="TCZ73426.1"/>
    </source>
</evidence>
<comment type="similarity">
    <text evidence="1 2">Belongs to the CutC family.</text>
</comment>